<keyword evidence="5 7" id="KW-0251">Elongation factor</keyword>
<evidence type="ECO:0000256" key="4">
    <source>
        <dbReference type="ARBA" id="ARBA00022490"/>
    </source>
</evidence>
<dbReference type="FunFam" id="2.40.50.140:FF:000004">
    <property type="entry name" value="Elongation factor P"/>
    <property type="match status" value="1"/>
</dbReference>
<dbReference type="PANTHER" id="PTHR30053:SF12">
    <property type="entry name" value="ELONGATION FACTOR P (EF-P) FAMILY PROTEIN"/>
    <property type="match status" value="1"/>
</dbReference>
<name>A0A1M4XR92_MARH1</name>
<dbReference type="EMBL" id="FQUI01000024">
    <property type="protein sequence ID" value="SHE96087.1"/>
    <property type="molecule type" value="Genomic_DNA"/>
</dbReference>
<dbReference type="RefSeq" id="WP_072865041.1">
    <property type="nucleotide sequence ID" value="NZ_FQUI01000024.1"/>
</dbReference>
<dbReference type="InterPro" id="IPR014722">
    <property type="entry name" value="Rib_uL2_dom2"/>
</dbReference>
<dbReference type="InterPro" id="IPR013185">
    <property type="entry name" value="Transl_elong_KOW-like"/>
</dbReference>
<evidence type="ECO:0000256" key="2">
    <source>
        <dbReference type="ARBA" id="ARBA00004815"/>
    </source>
</evidence>
<keyword evidence="4 7" id="KW-0963">Cytoplasm</keyword>
<dbReference type="PANTHER" id="PTHR30053">
    <property type="entry name" value="ELONGATION FACTOR P"/>
    <property type="match status" value="1"/>
</dbReference>
<dbReference type="CDD" id="cd04470">
    <property type="entry name" value="S1_EF-P_repeat_1"/>
    <property type="match status" value="1"/>
</dbReference>
<evidence type="ECO:0000256" key="7">
    <source>
        <dbReference type="HAMAP-Rule" id="MF_00141"/>
    </source>
</evidence>
<dbReference type="OrthoDB" id="9801844at2"/>
<accession>A0A1M4XR92</accession>
<dbReference type="CDD" id="cd05794">
    <property type="entry name" value="S1_EF-P_repeat_2"/>
    <property type="match status" value="1"/>
</dbReference>
<dbReference type="SMART" id="SM00841">
    <property type="entry name" value="Elong-fact-P_C"/>
    <property type="match status" value="1"/>
</dbReference>
<evidence type="ECO:0000259" key="10">
    <source>
        <dbReference type="SMART" id="SM00841"/>
    </source>
</evidence>
<dbReference type="AlphaFoldDB" id="A0A1M4XR92"/>
<keyword evidence="13" id="KW-1185">Reference proteome</keyword>
<dbReference type="InterPro" id="IPR011768">
    <property type="entry name" value="Transl_elongation_fac_P"/>
</dbReference>
<evidence type="ECO:0000256" key="5">
    <source>
        <dbReference type="ARBA" id="ARBA00022768"/>
    </source>
</evidence>
<evidence type="ECO:0000256" key="1">
    <source>
        <dbReference type="ARBA" id="ARBA00004496"/>
    </source>
</evidence>
<evidence type="ECO:0000259" key="11">
    <source>
        <dbReference type="SMART" id="SM01185"/>
    </source>
</evidence>
<dbReference type="InterPro" id="IPR015365">
    <property type="entry name" value="Elong-fact-P_C"/>
</dbReference>
<dbReference type="GO" id="GO:0043043">
    <property type="term" value="P:peptide biosynthetic process"/>
    <property type="evidence" value="ECO:0007669"/>
    <property type="project" value="InterPro"/>
</dbReference>
<evidence type="ECO:0000313" key="13">
    <source>
        <dbReference type="Proteomes" id="UP000184334"/>
    </source>
</evidence>
<dbReference type="SMART" id="SM01185">
    <property type="entry name" value="EFP"/>
    <property type="match status" value="1"/>
</dbReference>
<comment type="function">
    <text evidence="7">Involved in peptide bond synthesis. Stimulates efficient translation and peptide-bond synthesis on native or reconstituted 70S ribosomes in vitro. Probably functions indirectly by altering the affinity of the ribosome for aminoacyl-tRNA, thus increasing their reactivity as acceptors for peptidyl transferase.</text>
</comment>
<keyword evidence="6 7" id="KW-0648">Protein biosynthesis</keyword>
<dbReference type="InterPro" id="IPR020599">
    <property type="entry name" value="Transl_elong_fac_P/YeiP"/>
</dbReference>
<dbReference type="PIRSF" id="PIRSF005901">
    <property type="entry name" value="EF-P"/>
    <property type="match status" value="1"/>
</dbReference>
<feature type="domain" description="Translation elongation factor P/YeiP central" evidence="11">
    <location>
        <begin position="67"/>
        <end position="121"/>
    </location>
</feature>
<comment type="caution">
    <text evidence="12">The sequence shown here is derived from an EMBL/GenBank/DDBJ whole genome shotgun (WGS) entry which is preliminary data.</text>
</comment>
<dbReference type="PROSITE" id="PS01275">
    <property type="entry name" value="EFP"/>
    <property type="match status" value="1"/>
</dbReference>
<comment type="subcellular location">
    <subcellularLocation>
        <location evidence="1 7">Cytoplasm</location>
    </subcellularLocation>
</comment>
<dbReference type="Pfam" id="PF08207">
    <property type="entry name" value="EFP_N"/>
    <property type="match status" value="1"/>
</dbReference>
<dbReference type="InterPro" id="IPR001059">
    <property type="entry name" value="Transl_elong_P/YeiP_cen"/>
</dbReference>
<dbReference type="SUPFAM" id="SSF50249">
    <property type="entry name" value="Nucleic acid-binding proteins"/>
    <property type="match status" value="2"/>
</dbReference>
<dbReference type="Pfam" id="PF09285">
    <property type="entry name" value="Elong-fact-P_C"/>
    <property type="match status" value="1"/>
</dbReference>
<dbReference type="GO" id="GO:0005829">
    <property type="term" value="C:cytosol"/>
    <property type="evidence" value="ECO:0007669"/>
    <property type="project" value="UniProtKB-ARBA"/>
</dbReference>
<reference evidence="12" key="1">
    <citation type="submission" date="2016-11" db="EMBL/GenBank/DDBJ databases">
        <authorList>
            <person name="Varghese N."/>
            <person name="Submissions S."/>
        </authorList>
    </citation>
    <scope>NUCLEOTIDE SEQUENCE [LARGE SCALE GENOMIC DNA]</scope>
    <source>
        <strain evidence="12">DSM 16785</strain>
    </source>
</reference>
<dbReference type="HAMAP" id="MF_00141">
    <property type="entry name" value="EF_P"/>
    <property type="match status" value="1"/>
</dbReference>
<dbReference type="FunFam" id="2.30.30.30:FF:000003">
    <property type="entry name" value="Elongation factor P"/>
    <property type="match status" value="1"/>
</dbReference>
<dbReference type="Gene3D" id="2.40.50.140">
    <property type="entry name" value="Nucleic acid-binding proteins"/>
    <property type="match status" value="2"/>
</dbReference>
<dbReference type="FunFam" id="2.40.50.140:FF:000009">
    <property type="entry name" value="Elongation factor P"/>
    <property type="match status" value="1"/>
</dbReference>
<dbReference type="Gene3D" id="2.30.30.30">
    <property type="match status" value="1"/>
</dbReference>
<sequence>MVVVGDLKKGMIILIDGELYRVLGMQKHFTGRGSGIIKTKLKNLKTGYVIDKNFNSGEKVEEAALDYRPAEYLYHDGDNYVFMDLNTYEQYLLSEEDVSDAKDFLIDNLEVTLTFYDEKPVGIVLPTVVILEVVETEPNFKGDTASGGGKPAKLETGLKTTVPFFVEVGQKVKIDTRTGEYIERA</sequence>
<comment type="pathway">
    <text evidence="2 7">Protein biosynthesis; polypeptide chain elongation.</text>
</comment>
<gene>
    <name evidence="7" type="primary">efp</name>
    <name evidence="12" type="ORF">SAMN02745164_01497</name>
</gene>
<evidence type="ECO:0000256" key="9">
    <source>
        <dbReference type="RuleBase" id="RU004389"/>
    </source>
</evidence>
<dbReference type="InterPro" id="IPR013852">
    <property type="entry name" value="Transl_elong_P/YeiP_CS"/>
</dbReference>
<feature type="domain" description="Elongation factor P C-terminal" evidence="10">
    <location>
        <begin position="129"/>
        <end position="184"/>
    </location>
</feature>
<evidence type="ECO:0000256" key="6">
    <source>
        <dbReference type="ARBA" id="ARBA00022917"/>
    </source>
</evidence>
<dbReference type="InterPro" id="IPR008991">
    <property type="entry name" value="Translation_prot_SH3-like_sf"/>
</dbReference>
<dbReference type="NCBIfam" id="NF001810">
    <property type="entry name" value="PRK00529.1"/>
    <property type="match status" value="1"/>
</dbReference>
<organism evidence="12 13">
    <name type="scientific">Marinitoga hydrogenitolerans (strain DSM 16785 / JCM 12826 / AT1271)</name>
    <dbReference type="NCBI Taxonomy" id="1122195"/>
    <lineage>
        <taxon>Bacteria</taxon>
        <taxon>Thermotogati</taxon>
        <taxon>Thermotogota</taxon>
        <taxon>Thermotogae</taxon>
        <taxon>Petrotogales</taxon>
        <taxon>Petrotogaceae</taxon>
        <taxon>Marinitoga</taxon>
    </lineage>
</organism>
<evidence type="ECO:0000256" key="3">
    <source>
        <dbReference type="ARBA" id="ARBA00009479"/>
    </source>
</evidence>
<dbReference type="GO" id="GO:0003746">
    <property type="term" value="F:translation elongation factor activity"/>
    <property type="evidence" value="ECO:0007669"/>
    <property type="project" value="UniProtKB-UniRule"/>
</dbReference>
<proteinExistence type="inferred from homology"/>
<comment type="similarity">
    <text evidence="3 7 9">Belongs to the elongation factor P family.</text>
</comment>
<dbReference type="InterPro" id="IPR012340">
    <property type="entry name" value="NA-bd_OB-fold"/>
</dbReference>
<dbReference type="Pfam" id="PF01132">
    <property type="entry name" value="EFP"/>
    <property type="match status" value="1"/>
</dbReference>
<dbReference type="SUPFAM" id="SSF50104">
    <property type="entry name" value="Translation proteins SH3-like domain"/>
    <property type="match status" value="1"/>
</dbReference>
<dbReference type="STRING" id="1122195.SAMN02745164_01497"/>
<evidence type="ECO:0000313" key="12">
    <source>
        <dbReference type="EMBL" id="SHE96087.1"/>
    </source>
</evidence>
<dbReference type="Proteomes" id="UP000184334">
    <property type="component" value="Unassembled WGS sequence"/>
</dbReference>
<dbReference type="UniPathway" id="UPA00345"/>
<protein>
    <recommendedName>
        <fullName evidence="7 8">Elongation factor P</fullName>
        <shortName evidence="7">EF-P</shortName>
    </recommendedName>
</protein>
<dbReference type="NCBIfam" id="TIGR00038">
    <property type="entry name" value="efp"/>
    <property type="match status" value="1"/>
</dbReference>
<evidence type="ECO:0000256" key="8">
    <source>
        <dbReference type="NCBIfam" id="TIGR00038"/>
    </source>
</evidence>